<accession>A0ABV3T1S8</accession>
<dbReference type="InterPro" id="IPR047795">
    <property type="entry name" value="Put_SteA-like"/>
</dbReference>
<dbReference type="RefSeq" id="WP_367995134.1">
    <property type="nucleotide sequence ID" value="NZ_JBFPJR010000034.1"/>
</dbReference>
<feature type="transmembrane region" description="Helical" evidence="1">
    <location>
        <begin position="350"/>
        <end position="368"/>
    </location>
</feature>
<dbReference type="Proteomes" id="UP001556631">
    <property type="component" value="Unassembled WGS sequence"/>
</dbReference>
<proteinExistence type="predicted"/>
<keyword evidence="3" id="KW-1185">Reference proteome</keyword>
<comment type="caution">
    <text evidence="2">The sequence shown here is derived from an EMBL/GenBank/DDBJ whole genome shotgun (WGS) entry which is preliminary data.</text>
</comment>
<name>A0ABV3T1S8_9ACTN</name>
<organism evidence="2 3">
    <name type="scientific">Nocardioides eburneus</name>
    <dbReference type="NCBI Taxonomy" id="3231482"/>
    <lineage>
        <taxon>Bacteria</taxon>
        <taxon>Bacillati</taxon>
        <taxon>Actinomycetota</taxon>
        <taxon>Actinomycetes</taxon>
        <taxon>Propionibacteriales</taxon>
        <taxon>Nocardioidaceae</taxon>
        <taxon>Nocardioides</taxon>
    </lineage>
</organism>
<keyword evidence="1" id="KW-1133">Transmembrane helix</keyword>
<keyword evidence="1" id="KW-0472">Membrane</keyword>
<keyword evidence="1" id="KW-0812">Transmembrane</keyword>
<reference evidence="2 3" key="1">
    <citation type="submission" date="2024-07" db="EMBL/GenBank/DDBJ databases">
        <authorList>
            <person name="Lee S."/>
            <person name="Kang M."/>
        </authorList>
    </citation>
    <scope>NUCLEOTIDE SEQUENCE [LARGE SCALE GENOMIC DNA]</scope>
    <source>
        <strain evidence="2 3">DS6</strain>
    </source>
</reference>
<protein>
    <submittedName>
        <fullName evidence="2">Cytokinetic ring protein SteA</fullName>
    </submittedName>
</protein>
<evidence type="ECO:0000313" key="3">
    <source>
        <dbReference type="Proteomes" id="UP001556631"/>
    </source>
</evidence>
<evidence type="ECO:0000256" key="1">
    <source>
        <dbReference type="SAM" id="Phobius"/>
    </source>
</evidence>
<gene>
    <name evidence="2" type="primary">steA</name>
    <name evidence="2" type="ORF">AB3X52_16225</name>
</gene>
<evidence type="ECO:0000313" key="2">
    <source>
        <dbReference type="EMBL" id="MEX0429170.1"/>
    </source>
</evidence>
<sequence length="398" mass="42284">MRFPTRQIPTVLPGVRGTLRAERPTRALLPRLRSGDVAVIDHTDLDRNTAQAMIDAGVVAVVNVQPMVSGRYPNRGPEMLAEAGVAMVDSIGEGGYSCLADGRRVRVHEGQIYDGEQRLTEGREVGVETIREEMERAREGLGAQLETFTHNSSELLRREQDVLLHRAGVPRLDTPLEGRPVIVVVAAPDAAAQLRGLRSFVKDQHPVIVAVGTAVATVLEEGLKPHVVVVGDDSEALPASKGLRAARDVVVAPGTRSGESAVQALERMGIDSSRFVSTIAPEDAALLIVHAHHPRLVVGVGVSATLTDFLEHQRPGLASTYLTRLALGPELVDAASVPTLYSGRVKRRDLLLALVLCVIVVAAAIATTDVGQGWAHDLWHSLTDLADSSGSQAAGGAA</sequence>
<dbReference type="NCBIfam" id="NF040608">
    <property type="entry name" value="division_SteA"/>
    <property type="match status" value="1"/>
</dbReference>
<dbReference type="EMBL" id="JBFPJR010000034">
    <property type="protein sequence ID" value="MEX0429170.1"/>
    <property type="molecule type" value="Genomic_DNA"/>
</dbReference>